<dbReference type="InterPro" id="IPR020845">
    <property type="entry name" value="AMP-binding_CS"/>
</dbReference>
<protein>
    <submittedName>
        <fullName evidence="6">Peptide synthetase</fullName>
    </submittedName>
</protein>
<dbReference type="SMART" id="SM00823">
    <property type="entry name" value="PKS_PP"/>
    <property type="match status" value="1"/>
</dbReference>
<name>A0ABR5IHP5_9ACTN</name>
<dbReference type="InterPro" id="IPR020806">
    <property type="entry name" value="PKS_PP-bd"/>
</dbReference>
<dbReference type="InterPro" id="IPR036736">
    <property type="entry name" value="ACP-like_sf"/>
</dbReference>
<dbReference type="RefSeq" id="WP_049697343.1">
    <property type="nucleotide sequence ID" value="NZ_JAQDQF010000001.1"/>
</dbReference>
<evidence type="ECO:0000313" key="6">
    <source>
        <dbReference type="EMBL" id="KNA93256.1"/>
    </source>
</evidence>
<dbReference type="Proteomes" id="UP000037247">
    <property type="component" value="Unassembled WGS sequence"/>
</dbReference>
<dbReference type="CDD" id="cd05930">
    <property type="entry name" value="A_NRPS"/>
    <property type="match status" value="1"/>
</dbReference>
<dbReference type="PROSITE" id="PS50075">
    <property type="entry name" value="CARRIER"/>
    <property type="match status" value="1"/>
</dbReference>
<proteinExistence type="predicted"/>
<dbReference type="InterPro" id="IPR045851">
    <property type="entry name" value="AMP-bd_C_sf"/>
</dbReference>
<evidence type="ECO:0000313" key="7">
    <source>
        <dbReference type="Proteomes" id="UP000037247"/>
    </source>
</evidence>
<evidence type="ECO:0000256" key="1">
    <source>
        <dbReference type="ARBA" id="ARBA00001957"/>
    </source>
</evidence>
<reference evidence="6 7" key="1">
    <citation type="submission" date="2015-05" db="EMBL/GenBank/DDBJ databases">
        <title>Draft genome sequence of the bacterium Gordonia jacobaea a new member of the Gordonia genus.</title>
        <authorList>
            <person name="Jimenez-Galisteo G."/>
            <person name="Dominguez A."/>
            <person name="Munoz E."/>
            <person name="Vinas M."/>
        </authorList>
    </citation>
    <scope>NUCLEOTIDE SEQUENCE [LARGE SCALE GENOMIC DNA]</scope>
    <source>
        <strain evidence="7">mv1</strain>
    </source>
</reference>
<evidence type="ECO:0000256" key="3">
    <source>
        <dbReference type="ARBA" id="ARBA00022553"/>
    </source>
</evidence>
<dbReference type="PROSITE" id="PS00012">
    <property type="entry name" value="PHOSPHOPANTETHEINE"/>
    <property type="match status" value="1"/>
</dbReference>
<dbReference type="Gene3D" id="3.40.50.980">
    <property type="match status" value="2"/>
</dbReference>
<evidence type="ECO:0000256" key="2">
    <source>
        <dbReference type="ARBA" id="ARBA00022450"/>
    </source>
</evidence>
<dbReference type="Pfam" id="PF00668">
    <property type="entry name" value="Condensation"/>
    <property type="match status" value="1"/>
</dbReference>
<dbReference type="InterPro" id="IPR023213">
    <property type="entry name" value="CAT-like_dom_sf"/>
</dbReference>
<keyword evidence="7" id="KW-1185">Reference proteome</keyword>
<dbReference type="SUPFAM" id="SSF52777">
    <property type="entry name" value="CoA-dependent acyltransferases"/>
    <property type="match status" value="2"/>
</dbReference>
<dbReference type="InterPro" id="IPR001242">
    <property type="entry name" value="Condensation_dom"/>
</dbReference>
<dbReference type="InterPro" id="IPR006162">
    <property type="entry name" value="Ppantetheine_attach_site"/>
</dbReference>
<comment type="caution">
    <text evidence="6">The sequence shown here is derived from an EMBL/GenBank/DDBJ whole genome shotgun (WGS) entry which is preliminary data.</text>
</comment>
<dbReference type="Pfam" id="PF00501">
    <property type="entry name" value="AMP-binding"/>
    <property type="match status" value="1"/>
</dbReference>
<accession>A0ABR5IHP5</accession>
<dbReference type="InterPro" id="IPR009081">
    <property type="entry name" value="PP-bd_ACP"/>
</dbReference>
<dbReference type="SUPFAM" id="SSF47336">
    <property type="entry name" value="ACP-like"/>
    <property type="match status" value="1"/>
</dbReference>
<dbReference type="PANTHER" id="PTHR45527">
    <property type="entry name" value="NONRIBOSOMAL PEPTIDE SYNTHETASE"/>
    <property type="match status" value="1"/>
</dbReference>
<keyword evidence="3" id="KW-0597">Phosphoprotein</keyword>
<evidence type="ECO:0000256" key="4">
    <source>
        <dbReference type="SAM" id="MobiDB-lite"/>
    </source>
</evidence>
<evidence type="ECO:0000259" key="5">
    <source>
        <dbReference type="PROSITE" id="PS50075"/>
    </source>
</evidence>
<dbReference type="Gene3D" id="3.30.559.10">
    <property type="entry name" value="Chloramphenicol acetyltransferase-like domain"/>
    <property type="match status" value="1"/>
</dbReference>
<sequence>MRATSAQQGLWFAQRVAPNPDVFTIGQLVDFEPRPDASRLSAAVRQTVAEADGLRSVFSEQDGDVAVELGVPIEVTDRDLGADADAIDVYAQAAVQIAIDPASGPCAVVEILHAGGRTSMLVVAHHIVIDAYGLGLLVRRIGRLYADPGDTRRLGSVVDLPPEPDAGASAEFWTRELAGVTGPLTLGDTPRGHRIAAATHTTRALVRGAGGAAMSPDRLVAAVAAFCARATGAADVVIGFPMMNRFGSPTANVVCTTVNVTPLRIAVAPAATAGELAADAAAGIRRIAPHARYRGEDIVRDARRRDVDGVVGPTVNVKPFGSTVTFDSGTAGSADADSADSITATVRSLRRGPVVDLSITALDLGSTESDRSDLELTLDADAAIYSRAHAARIADSLAAFVGEFLREPTRPVGAMRIVEHVSDVPESGAPATGRARVDVLPSGATAPIDPTPLGARIAAAEPDAIAVRYGDDAIDFGELNRRADELVARLGPVAPESVIAVALPRGIDLIVALVAVMRSGAAFLPLDPGFPADRRAASIADAAPVAIIEPAVVESRITEPPITEPTVVASGDRDVQIRRLSDPHGRPIKTMSDDPVDNSAAYLIYTSGSTGKPKGVVIPHRALQNFTDHMVGGLGLGPGRSLLAVTTISFDIALLETLVPLSAGACVVLADNDDIHDPARLAALISRHRPDVIQATPSLWSAFLGAGHGPALAGVDVLVGGEQLPSDVARDLVASARSVRNMYGPTETTIWSTTAEIDDAADVTIGTPIANTGVRVLDSTLHPVPAGRVGELYLSGDGLARGYRGLPGMTAARFVADPFTDGARMYRTGDLARIRPDGRLDCLGRTDHQVKVRGFRVELGDIEAALTSLPAVAGAVVTSVDGRLVGYVTTHSAADNHTEHDALAHSWRSDIADILPDYMVPSALVVLDEFPLTPNGKIDRRALPAPDYAAQAARSRPPSGPVETALAEVFATVLRLPAVGADDNFFTLGGDSIVAVRVVSAAASAGWEITPLEIFDHPTVAGLASVARSHATATHAENSYPTGQPLPTSSAAATTAGVDDDELNELMEGDLL</sequence>
<dbReference type="InterPro" id="IPR000873">
    <property type="entry name" value="AMP-dep_synth/lig_dom"/>
</dbReference>
<dbReference type="PROSITE" id="PS00455">
    <property type="entry name" value="AMP_BINDING"/>
    <property type="match status" value="1"/>
</dbReference>
<dbReference type="Gene3D" id="3.30.559.30">
    <property type="entry name" value="Nonribosomal peptide synthetase, condensation domain"/>
    <property type="match status" value="1"/>
</dbReference>
<dbReference type="Gene3D" id="2.30.38.10">
    <property type="entry name" value="Luciferase, Domain 3"/>
    <property type="match status" value="1"/>
</dbReference>
<dbReference type="Pfam" id="PF13193">
    <property type="entry name" value="AMP-binding_C"/>
    <property type="match status" value="1"/>
</dbReference>
<feature type="region of interest" description="Disordered" evidence="4">
    <location>
        <begin position="1034"/>
        <end position="1058"/>
    </location>
</feature>
<dbReference type="InterPro" id="IPR010071">
    <property type="entry name" value="AA_adenyl_dom"/>
</dbReference>
<dbReference type="EMBL" id="LDTZ01000013">
    <property type="protein sequence ID" value="KNA93256.1"/>
    <property type="molecule type" value="Genomic_DNA"/>
</dbReference>
<dbReference type="Pfam" id="PF00550">
    <property type="entry name" value="PP-binding"/>
    <property type="match status" value="1"/>
</dbReference>
<dbReference type="InterPro" id="IPR029058">
    <property type="entry name" value="AB_hydrolase_fold"/>
</dbReference>
<comment type="cofactor">
    <cofactor evidence="1">
        <name>pantetheine 4'-phosphate</name>
        <dbReference type="ChEBI" id="CHEBI:47942"/>
    </cofactor>
</comment>
<gene>
    <name evidence="6" type="ORF">ABW18_02260</name>
</gene>
<dbReference type="InterPro" id="IPR025110">
    <property type="entry name" value="AMP-bd_C"/>
</dbReference>
<keyword evidence="2" id="KW-0596">Phosphopantetheine</keyword>
<dbReference type="PANTHER" id="PTHR45527:SF1">
    <property type="entry name" value="FATTY ACID SYNTHASE"/>
    <property type="match status" value="1"/>
</dbReference>
<dbReference type="NCBIfam" id="TIGR01733">
    <property type="entry name" value="AA-adenyl-dom"/>
    <property type="match status" value="1"/>
</dbReference>
<feature type="domain" description="Carrier" evidence="5">
    <location>
        <begin position="957"/>
        <end position="1031"/>
    </location>
</feature>
<feature type="compositionally biased region" description="Polar residues" evidence="4">
    <location>
        <begin position="1034"/>
        <end position="1047"/>
    </location>
</feature>
<dbReference type="SUPFAM" id="SSF56801">
    <property type="entry name" value="Acetyl-CoA synthetase-like"/>
    <property type="match status" value="1"/>
</dbReference>
<organism evidence="6 7">
    <name type="scientific">Gordonia jacobaea</name>
    <dbReference type="NCBI Taxonomy" id="122202"/>
    <lineage>
        <taxon>Bacteria</taxon>
        <taxon>Bacillati</taxon>
        <taxon>Actinomycetota</taxon>
        <taxon>Actinomycetes</taxon>
        <taxon>Mycobacteriales</taxon>
        <taxon>Gordoniaceae</taxon>
        <taxon>Gordonia</taxon>
    </lineage>
</organism>
<dbReference type="Gene3D" id="3.30.300.30">
    <property type="match status" value="1"/>
</dbReference>
<dbReference type="Gene3D" id="3.40.50.1820">
    <property type="entry name" value="alpha/beta hydrolase"/>
    <property type="match status" value="1"/>
</dbReference>